<dbReference type="AlphaFoldDB" id="A0AAW0I0X3"/>
<protein>
    <submittedName>
        <fullName evidence="1">Uncharacterized protein</fullName>
    </submittedName>
</protein>
<organism evidence="1 2">
    <name type="scientific">Myodes glareolus</name>
    <name type="common">Bank vole</name>
    <name type="synonym">Clethrionomys glareolus</name>
    <dbReference type="NCBI Taxonomy" id="447135"/>
    <lineage>
        <taxon>Eukaryota</taxon>
        <taxon>Metazoa</taxon>
        <taxon>Chordata</taxon>
        <taxon>Craniata</taxon>
        <taxon>Vertebrata</taxon>
        <taxon>Euteleostomi</taxon>
        <taxon>Mammalia</taxon>
        <taxon>Eutheria</taxon>
        <taxon>Euarchontoglires</taxon>
        <taxon>Glires</taxon>
        <taxon>Rodentia</taxon>
        <taxon>Myomorpha</taxon>
        <taxon>Muroidea</taxon>
        <taxon>Cricetidae</taxon>
        <taxon>Arvicolinae</taxon>
        <taxon>Myodes</taxon>
    </lineage>
</organism>
<accession>A0AAW0I0X3</accession>
<comment type="caution">
    <text evidence="1">The sequence shown here is derived from an EMBL/GenBank/DDBJ whole genome shotgun (WGS) entry which is preliminary data.</text>
</comment>
<name>A0AAW0I0X3_MYOGA</name>
<keyword evidence="2" id="KW-1185">Reference proteome</keyword>
<sequence>MYAYVLRADHLVMNYQLLCCPLEKAVSPLSALLATAESSWPLPASALVCPCCPCCPCSAHAEAVMSLRLQMLKAQEPRSLSQLLVLWSLQPFCLLFHDDPLTFLSVGFQPVVNLSLFSLYAQGFFPI</sequence>
<dbReference type="EMBL" id="JBBHLL010000261">
    <property type="protein sequence ID" value="KAK7807793.1"/>
    <property type="molecule type" value="Genomic_DNA"/>
</dbReference>
<dbReference type="Proteomes" id="UP001488838">
    <property type="component" value="Unassembled WGS sequence"/>
</dbReference>
<proteinExistence type="predicted"/>
<evidence type="ECO:0000313" key="1">
    <source>
        <dbReference type="EMBL" id="KAK7807793.1"/>
    </source>
</evidence>
<gene>
    <name evidence="1" type="ORF">U0070_000108</name>
</gene>
<reference evidence="1 2" key="1">
    <citation type="journal article" date="2023" name="bioRxiv">
        <title>Conserved and derived expression patterns and positive selection on dental genes reveal complex evolutionary context of ever-growing rodent molars.</title>
        <authorList>
            <person name="Calamari Z.T."/>
            <person name="Song A."/>
            <person name="Cohen E."/>
            <person name="Akter M."/>
            <person name="Roy R.D."/>
            <person name="Hallikas O."/>
            <person name="Christensen M.M."/>
            <person name="Li P."/>
            <person name="Marangoni P."/>
            <person name="Jernvall J."/>
            <person name="Klein O.D."/>
        </authorList>
    </citation>
    <scope>NUCLEOTIDE SEQUENCE [LARGE SCALE GENOMIC DNA]</scope>
    <source>
        <strain evidence="1">V071</strain>
    </source>
</reference>
<evidence type="ECO:0000313" key="2">
    <source>
        <dbReference type="Proteomes" id="UP001488838"/>
    </source>
</evidence>